<gene>
    <name evidence="1" type="ORF">L596_028148</name>
</gene>
<dbReference type="AlphaFoldDB" id="A0A4U5LXN6"/>
<reference evidence="1 2" key="2">
    <citation type="journal article" date="2019" name="G3 (Bethesda)">
        <title>Hybrid Assembly of the Genome of the Entomopathogenic Nematode Steinernema carpocapsae Identifies the X-Chromosome.</title>
        <authorList>
            <person name="Serra L."/>
            <person name="Macchietto M."/>
            <person name="Macias-Munoz A."/>
            <person name="McGill C.J."/>
            <person name="Rodriguez I.M."/>
            <person name="Rodriguez B."/>
            <person name="Murad R."/>
            <person name="Mortazavi A."/>
        </authorList>
    </citation>
    <scope>NUCLEOTIDE SEQUENCE [LARGE SCALE GENOMIC DNA]</scope>
    <source>
        <strain evidence="1 2">ALL</strain>
    </source>
</reference>
<accession>A0A4U5LXN6</accession>
<sequence>MTRYGPRIKTRQLGGASVLLSQNIPNAAPIGIRRWDRSCASPDAVGVVLCNVKQLSEKNVLRSKLFDRLKSILQIQIHGSDSPLDPSARLQLS</sequence>
<protein>
    <submittedName>
        <fullName evidence="1">Uncharacterized protein</fullName>
    </submittedName>
</protein>
<evidence type="ECO:0000313" key="2">
    <source>
        <dbReference type="Proteomes" id="UP000298663"/>
    </source>
</evidence>
<evidence type="ECO:0000313" key="1">
    <source>
        <dbReference type="EMBL" id="TKR60972.1"/>
    </source>
</evidence>
<name>A0A4U5LXN6_STECR</name>
<organism evidence="1 2">
    <name type="scientific">Steinernema carpocapsae</name>
    <name type="common">Entomopathogenic nematode</name>
    <dbReference type="NCBI Taxonomy" id="34508"/>
    <lineage>
        <taxon>Eukaryota</taxon>
        <taxon>Metazoa</taxon>
        <taxon>Ecdysozoa</taxon>
        <taxon>Nematoda</taxon>
        <taxon>Chromadorea</taxon>
        <taxon>Rhabditida</taxon>
        <taxon>Tylenchina</taxon>
        <taxon>Panagrolaimomorpha</taxon>
        <taxon>Strongyloidoidea</taxon>
        <taxon>Steinernematidae</taxon>
        <taxon>Steinernema</taxon>
    </lineage>
</organism>
<reference evidence="1 2" key="1">
    <citation type="journal article" date="2015" name="Genome Biol.">
        <title>Comparative genomics of Steinernema reveals deeply conserved gene regulatory networks.</title>
        <authorList>
            <person name="Dillman A.R."/>
            <person name="Macchietto M."/>
            <person name="Porter C.F."/>
            <person name="Rogers A."/>
            <person name="Williams B."/>
            <person name="Antoshechkin I."/>
            <person name="Lee M.M."/>
            <person name="Goodwin Z."/>
            <person name="Lu X."/>
            <person name="Lewis E.E."/>
            <person name="Goodrich-Blair H."/>
            <person name="Stock S.P."/>
            <person name="Adams B.J."/>
            <person name="Sternberg P.W."/>
            <person name="Mortazavi A."/>
        </authorList>
    </citation>
    <scope>NUCLEOTIDE SEQUENCE [LARGE SCALE GENOMIC DNA]</scope>
    <source>
        <strain evidence="1 2">ALL</strain>
    </source>
</reference>
<keyword evidence="2" id="KW-1185">Reference proteome</keyword>
<dbReference type="Proteomes" id="UP000298663">
    <property type="component" value="Unassembled WGS sequence"/>
</dbReference>
<comment type="caution">
    <text evidence="1">The sequence shown here is derived from an EMBL/GenBank/DDBJ whole genome shotgun (WGS) entry which is preliminary data.</text>
</comment>
<dbReference type="EMBL" id="AZBU02000011">
    <property type="protein sequence ID" value="TKR60972.1"/>
    <property type="molecule type" value="Genomic_DNA"/>
</dbReference>
<proteinExistence type="predicted"/>